<dbReference type="GO" id="GO:0012505">
    <property type="term" value="C:endomembrane system"/>
    <property type="evidence" value="ECO:0007669"/>
    <property type="project" value="UniProtKB-SubCell"/>
</dbReference>
<evidence type="ECO:0000256" key="5">
    <source>
        <dbReference type="ARBA" id="ARBA00022989"/>
    </source>
</evidence>
<keyword evidence="5 7" id="KW-1133">Transmembrane helix</keyword>
<comment type="similarity">
    <text evidence="2">Belongs to the major facilitator superfamily.</text>
</comment>
<gene>
    <name evidence="9" type="ORF">PLANPX_2187</name>
</gene>
<feature type="transmembrane region" description="Helical" evidence="7">
    <location>
        <begin position="216"/>
        <end position="238"/>
    </location>
</feature>
<comment type="subcellular location">
    <subcellularLocation>
        <location evidence="1">Endomembrane system</location>
        <topology evidence="1">Multi-pass membrane protein</topology>
    </subcellularLocation>
</comment>
<feature type="transmembrane region" description="Helical" evidence="7">
    <location>
        <begin position="393"/>
        <end position="415"/>
    </location>
</feature>
<feature type="transmembrane region" description="Helical" evidence="7">
    <location>
        <begin position="82"/>
        <end position="102"/>
    </location>
</feature>
<dbReference type="InterPro" id="IPR051788">
    <property type="entry name" value="MFS_Transporter"/>
</dbReference>
<dbReference type="PROSITE" id="PS50850">
    <property type="entry name" value="MFS"/>
    <property type="match status" value="1"/>
</dbReference>
<feature type="transmembrane region" description="Helical" evidence="7">
    <location>
        <begin position="140"/>
        <end position="161"/>
    </location>
</feature>
<evidence type="ECO:0000313" key="10">
    <source>
        <dbReference type="Proteomes" id="UP000326837"/>
    </source>
</evidence>
<evidence type="ECO:0000256" key="7">
    <source>
        <dbReference type="SAM" id="Phobius"/>
    </source>
</evidence>
<dbReference type="Pfam" id="PF07690">
    <property type="entry name" value="MFS_1"/>
    <property type="match status" value="1"/>
</dbReference>
<evidence type="ECO:0000259" key="8">
    <source>
        <dbReference type="PROSITE" id="PS50850"/>
    </source>
</evidence>
<keyword evidence="6 7" id="KW-0472">Membrane</keyword>
<dbReference type="GO" id="GO:0022857">
    <property type="term" value="F:transmembrane transporter activity"/>
    <property type="evidence" value="ECO:0007669"/>
    <property type="project" value="InterPro"/>
</dbReference>
<evidence type="ECO:0000256" key="2">
    <source>
        <dbReference type="ARBA" id="ARBA00008335"/>
    </source>
</evidence>
<sequence>MADNNQSARRLFLGCFTGLVATAFGFAVRNSAEVMDSWATGFQLSEEQKGMIIGVGTYPFAISIIVLSLVIDRIGYGRAMGFAFAGHLISALLTIFAPNFIVLYFATFIYALANGAVEAVINPVVATIHKENKTHWLNILHAGWPGGLVLGGLLSILLMKAGGTVGGKLPGELWQWQMALVLLPILSYGFLLFGMKFPQQERVEAGVSYKEMLSEFGWGSAYIVSFLIVMGISQMLVAFGLSKLSLTAALLISIAPAAVFAFYVNSFGRPMFIFLMLIMFLLATTELGTDGWIQDIMGTVLKNKTTGAWFLIYTSSIMFILRFFAGPIVHRISPLGLLAASAAIATVGLLWLGTAKPVLGMLFAAATLYGFGKTFFWPTTLGVVSEQYPKGGALLLNAISGVGMIAVGTIGGPAIGTMQDRDFTAAVAQALPEVQPQLVKQEKGLFFDYDAIDQKLVAKQPEAVQAQITEIQGKTKQGALAKIAVLPAIMLVCYLVLIAYFKSRGGYQAQVLTGHAANDEKFTGGVPGALEA</sequence>
<keyword evidence="3" id="KW-0813">Transport</keyword>
<feature type="transmembrane region" description="Helical" evidence="7">
    <location>
        <begin position="308"/>
        <end position="325"/>
    </location>
</feature>
<feature type="transmembrane region" description="Helical" evidence="7">
    <location>
        <begin position="332"/>
        <end position="352"/>
    </location>
</feature>
<organism evidence="9 10">
    <name type="scientific">Lacipirellula parvula</name>
    <dbReference type="NCBI Taxonomy" id="2650471"/>
    <lineage>
        <taxon>Bacteria</taxon>
        <taxon>Pseudomonadati</taxon>
        <taxon>Planctomycetota</taxon>
        <taxon>Planctomycetia</taxon>
        <taxon>Pirellulales</taxon>
        <taxon>Lacipirellulaceae</taxon>
        <taxon>Lacipirellula</taxon>
    </lineage>
</organism>
<name>A0A5K7X865_9BACT</name>
<evidence type="ECO:0000256" key="4">
    <source>
        <dbReference type="ARBA" id="ARBA00022692"/>
    </source>
</evidence>
<feature type="transmembrane region" description="Helical" evidence="7">
    <location>
        <begin position="244"/>
        <end position="264"/>
    </location>
</feature>
<reference evidence="10" key="1">
    <citation type="submission" date="2019-10" db="EMBL/GenBank/DDBJ databases">
        <title>Lacipirellula parvula gen. nov., sp. nov., representing a lineage of planctomycetes widespread in freshwater anoxic habitats, and description of the family Lacipirellulaceae.</title>
        <authorList>
            <person name="Dedysh S.N."/>
            <person name="Kulichevskaya I.S."/>
            <person name="Beletsky A.V."/>
            <person name="Rakitin A.L."/>
            <person name="Mardanov A.V."/>
            <person name="Ivanova A.A."/>
            <person name="Saltykova V.X."/>
            <person name="Rijpstra W.I.C."/>
            <person name="Sinninghe Damste J.S."/>
            <person name="Ravin N.V."/>
        </authorList>
    </citation>
    <scope>NUCLEOTIDE SEQUENCE [LARGE SCALE GENOMIC DNA]</scope>
    <source>
        <strain evidence="10">PX69</strain>
    </source>
</reference>
<dbReference type="InterPro" id="IPR011701">
    <property type="entry name" value="MFS"/>
</dbReference>
<evidence type="ECO:0000256" key="3">
    <source>
        <dbReference type="ARBA" id="ARBA00022448"/>
    </source>
</evidence>
<dbReference type="KEGG" id="lpav:PLANPX_2187"/>
<feature type="transmembrane region" description="Helical" evidence="7">
    <location>
        <begin position="358"/>
        <end position="381"/>
    </location>
</feature>
<dbReference type="InterPro" id="IPR020846">
    <property type="entry name" value="MFS_dom"/>
</dbReference>
<dbReference type="Proteomes" id="UP000326837">
    <property type="component" value="Chromosome"/>
</dbReference>
<dbReference type="PANTHER" id="PTHR23514:SF3">
    <property type="entry name" value="BYPASS OF STOP CODON PROTEIN 6"/>
    <property type="match status" value="1"/>
</dbReference>
<dbReference type="Gene3D" id="1.20.1250.20">
    <property type="entry name" value="MFS general substrate transporter like domains"/>
    <property type="match status" value="2"/>
</dbReference>
<proteinExistence type="inferred from homology"/>
<feature type="transmembrane region" description="Helical" evidence="7">
    <location>
        <begin position="51"/>
        <end position="70"/>
    </location>
</feature>
<evidence type="ECO:0000256" key="6">
    <source>
        <dbReference type="ARBA" id="ARBA00023136"/>
    </source>
</evidence>
<dbReference type="EMBL" id="AP021861">
    <property type="protein sequence ID" value="BBO32575.1"/>
    <property type="molecule type" value="Genomic_DNA"/>
</dbReference>
<dbReference type="InterPro" id="IPR036259">
    <property type="entry name" value="MFS_trans_sf"/>
</dbReference>
<feature type="transmembrane region" description="Helical" evidence="7">
    <location>
        <begin position="108"/>
        <end position="128"/>
    </location>
</feature>
<dbReference type="RefSeq" id="WP_152098521.1">
    <property type="nucleotide sequence ID" value="NZ_AP021861.1"/>
</dbReference>
<evidence type="ECO:0000256" key="1">
    <source>
        <dbReference type="ARBA" id="ARBA00004127"/>
    </source>
</evidence>
<keyword evidence="10" id="KW-1185">Reference proteome</keyword>
<evidence type="ECO:0000313" key="9">
    <source>
        <dbReference type="EMBL" id="BBO32575.1"/>
    </source>
</evidence>
<dbReference type="GO" id="GO:0016020">
    <property type="term" value="C:membrane"/>
    <property type="evidence" value="ECO:0007669"/>
    <property type="project" value="TreeGrafter"/>
</dbReference>
<keyword evidence="4 7" id="KW-0812">Transmembrane</keyword>
<dbReference type="SUPFAM" id="SSF103473">
    <property type="entry name" value="MFS general substrate transporter"/>
    <property type="match status" value="1"/>
</dbReference>
<dbReference type="PANTHER" id="PTHR23514">
    <property type="entry name" value="BYPASS OF STOP CODON PROTEIN 6"/>
    <property type="match status" value="1"/>
</dbReference>
<feature type="domain" description="Major facilitator superfamily (MFS) profile" evidence="8">
    <location>
        <begin position="11"/>
        <end position="502"/>
    </location>
</feature>
<feature type="transmembrane region" description="Helical" evidence="7">
    <location>
        <begin position="173"/>
        <end position="195"/>
    </location>
</feature>
<dbReference type="AlphaFoldDB" id="A0A5K7X865"/>
<accession>A0A5K7X865</accession>
<feature type="transmembrane region" description="Helical" evidence="7">
    <location>
        <begin position="271"/>
        <end position="288"/>
    </location>
</feature>
<protein>
    <recommendedName>
        <fullName evidence="8">Major facilitator superfamily (MFS) profile domain-containing protein</fullName>
    </recommendedName>
</protein>
<feature type="transmembrane region" description="Helical" evidence="7">
    <location>
        <begin position="479"/>
        <end position="501"/>
    </location>
</feature>